<feature type="transmembrane region" description="Helical" evidence="11">
    <location>
        <begin position="180"/>
        <end position="203"/>
    </location>
</feature>
<keyword evidence="5" id="KW-1003">Cell membrane</keyword>
<evidence type="ECO:0000256" key="10">
    <source>
        <dbReference type="ARBA" id="ARBA00041109"/>
    </source>
</evidence>
<evidence type="ECO:0000259" key="12">
    <source>
        <dbReference type="PROSITE" id="PS50928"/>
    </source>
</evidence>
<name>A0A090SKX5_9VIBR</name>
<evidence type="ECO:0000256" key="4">
    <source>
        <dbReference type="ARBA" id="ARBA00022448"/>
    </source>
</evidence>
<keyword evidence="7 11" id="KW-0812">Transmembrane</keyword>
<dbReference type="CDD" id="cd06261">
    <property type="entry name" value="TM_PBP2"/>
    <property type="match status" value="1"/>
</dbReference>
<dbReference type="Proteomes" id="UP000029228">
    <property type="component" value="Unassembled WGS sequence"/>
</dbReference>
<keyword evidence="9 11" id="KW-0472">Membrane</keyword>
<evidence type="ECO:0000313" key="13">
    <source>
        <dbReference type="EMBL" id="GAL20047.1"/>
    </source>
</evidence>
<dbReference type="InterPro" id="IPR050901">
    <property type="entry name" value="BP-dep_ABC_trans_perm"/>
</dbReference>
<dbReference type="InterPro" id="IPR000515">
    <property type="entry name" value="MetI-like"/>
</dbReference>
<dbReference type="OrthoDB" id="9794684at2"/>
<reference evidence="13 14" key="2">
    <citation type="submission" date="2014-09" db="EMBL/GenBank/DDBJ databases">
        <authorList>
            <consortium name="NBRP consortium"/>
            <person name="Sawabe T."/>
            <person name="Meirelles P."/>
            <person name="Nakanishi M."/>
            <person name="Sayaka M."/>
            <person name="Hattori M."/>
            <person name="Ohkuma M."/>
        </authorList>
    </citation>
    <scope>NUCLEOTIDE SEQUENCE [LARGE SCALE GENOMIC DNA]</scope>
    <source>
        <strain evidence="14">JCM19235</strain>
    </source>
</reference>
<evidence type="ECO:0000256" key="6">
    <source>
        <dbReference type="ARBA" id="ARBA00022597"/>
    </source>
</evidence>
<keyword evidence="6" id="KW-0762">Sugar transport</keyword>
<dbReference type="SUPFAM" id="SSF161098">
    <property type="entry name" value="MetI-like"/>
    <property type="match status" value="1"/>
</dbReference>
<accession>A0A090SKX5</accession>
<evidence type="ECO:0000256" key="5">
    <source>
        <dbReference type="ARBA" id="ARBA00022475"/>
    </source>
</evidence>
<dbReference type="EMBL" id="BBMR01000005">
    <property type="protein sequence ID" value="GAL20047.1"/>
    <property type="molecule type" value="Genomic_DNA"/>
</dbReference>
<feature type="transmembrane region" description="Helical" evidence="11">
    <location>
        <begin position="136"/>
        <end position="159"/>
    </location>
</feature>
<comment type="caution">
    <text evidence="13">The sequence shown here is derived from an EMBL/GenBank/DDBJ whole genome shotgun (WGS) entry which is preliminary data.</text>
</comment>
<evidence type="ECO:0000256" key="7">
    <source>
        <dbReference type="ARBA" id="ARBA00022692"/>
    </source>
</evidence>
<dbReference type="GO" id="GO:0015423">
    <property type="term" value="F:ABC-type maltose transporter activity"/>
    <property type="evidence" value="ECO:0007669"/>
    <property type="project" value="TreeGrafter"/>
</dbReference>
<comment type="function">
    <text evidence="1">Part of the ABC transporter complex MalEFGK involved in maltose/maltodextrin import. Probably responsible for the translocation of the substrate across the membrane.</text>
</comment>
<dbReference type="GO" id="GO:0005886">
    <property type="term" value="C:plasma membrane"/>
    <property type="evidence" value="ECO:0007669"/>
    <property type="project" value="UniProtKB-SubCell"/>
</dbReference>
<feature type="transmembrane region" description="Helical" evidence="11">
    <location>
        <begin position="64"/>
        <end position="91"/>
    </location>
</feature>
<evidence type="ECO:0000256" key="3">
    <source>
        <dbReference type="ARBA" id="ARBA00009047"/>
    </source>
</evidence>
<evidence type="ECO:0000256" key="8">
    <source>
        <dbReference type="ARBA" id="ARBA00022989"/>
    </source>
</evidence>
<evidence type="ECO:0000256" key="11">
    <source>
        <dbReference type="RuleBase" id="RU363032"/>
    </source>
</evidence>
<dbReference type="Gene3D" id="1.10.3720.10">
    <property type="entry name" value="MetI-like"/>
    <property type="match status" value="1"/>
</dbReference>
<evidence type="ECO:0000256" key="1">
    <source>
        <dbReference type="ARBA" id="ARBA00002264"/>
    </source>
</evidence>
<gene>
    <name evidence="13" type="ORF">JCM19235_4247</name>
</gene>
<dbReference type="PANTHER" id="PTHR32243:SF50">
    <property type="entry name" value="MALTOSE_MALTODEXTRIN TRANSPORT SYSTEM PERMEASE PROTEIN MALG"/>
    <property type="match status" value="1"/>
</dbReference>
<dbReference type="STRING" id="990268.JCM19235_4247"/>
<feature type="transmembrane region" description="Helical" evidence="11">
    <location>
        <begin position="240"/>
        <end position="260"/>
    </location>
</feature>
<sequence>MSDLTKSRKSVIALGILSAPLLLMYLYLIIDTFSNTAPGDLLPYEFTLEHWRFLWEDLPGKPNIWGVTFNTLLFSVVSTLLTLCIASTAAYALSRLNIPLRGFFLGGVMVLHSFPTVTLLIAIFLILQYVGLYDTLLGVIMVKAALELPFGIWILKGFYDSVPWELEMAAMQDGASRFMVWRKIVLPQVGSAMTALGIFSFLASWSEFILPQVLAPGNDAQVLSVYLAGLIADDNNFDMAMFKSVGLFYVLPVIILFAIFQKQLMNMYSGGNKG</sequence>
<organism evidence="13 14">
    <name type="scientific">Vibrio maritimus</name>
    <dbReference type="NCBI Taxonomy" id="990268"/>
    <lineage>
        <taxon>Bacteria</taxon>
        <taxon>Pseudomonadati</taxon>
        <taxon>Pseudomonadota</taxon>
        <taxon>Gammaproteobacteria</taxon>
        <taxon>Vibrionales</taxon>
        <taxon>Vibrionaceae</taxon>
        <taxon>Vibrio</taxon>
    </lineage>
</organism>
<dbReference type="PROSITE" id="PS50928">
    <property type="entry name" value="ABC_TM1"/>
    <property type="match status" value="1"/>
</dbReference>
<feature type="transmembrane region" description="Helical" evidence="11">
    <location>
        <begin position="12"/>
        <end position="30"/>
    </location>
</feature>
<feature type="transmembrane region" description="Helical" evidence="11">
    <location>
        <begin position="103"/>
        <end position="130"/>
    </location>
</feature>
<dbReference type="Pfam" id="PF00528">
    <property type="entry name" value="BPD_transp_1"/>
    <property type="match status" value="1"/>
</dbReference>
<evidence type="ECO:0000256" key="2">
    <source>
        <dbReference type="ARBA" id="ARBA00004651"/>
    </source>
</evidence>
<keyword evidence="8 11" id="KW-1133">Transmembrane helix</keyword>
<evidence type="ECO:0000313" key="14">
    <source>
        <dbReference type="Proteomes" id="UP000029228"/>
    </source>
</evidence>
<proteinExistence type="inferred from homology"/>
<keyword evidence="4 11" id="KW-0813">Transport</keyword>
<feature type="domain" description="ABC transmembrane type-1" evidence="12">
    <location>
        <begin position="68"/>
        <end position="260"/>
    </location>
</feature>
<dbReference type="GO" id="GO:0042956">
    <property type="term" value="P:maltodextrin transmembrane transport"/>
    <property type="evidence" value="ECO:0007669"/>
    <property type="project" value="TreeGrafter"/>
</dbReference>
<evidence type="ECO:0000256" key="9">
    <source>
        <dbReference type="ARBA" id="ARBA00023136"/>
    </source>
</evidence>
<keyword evidence="14" id="KW-1185">Reference proteome</keyword>
<comment type="similarity">
    <text evidence="3">Belongs to the binding-protein-dependent transport system permease family. MalFG subfamily.</text>
</comment>
<reference evidence="13 14" key="1">
    <citation type="submission" date="2014-09" db="EMBL/GenBank/DDBJ databases">
        <title>Vibrio maritimus JCM 19235. (C45) whole genome shotgun sequence.</title>
        <authorList>
            <person name="Sawabe T."/>
            <person name="Meirelles P."/>
            <person name="Nakanishi M."/>
            <person name="Sayaka M."/>
            <person name="Hattori M."/>
            <person name="Ohkuma M."/>
        </authorList>
    </citation>
    <scope>NUCLEOTIDE SEQUENCE [LARGE SCALE GENOMIC DNA]</scope>
    <source>
        <strain evidence="14">JCM19235</strain>
    </source>
</reference>
<dbReference type="PANTHER" id="PTHR32243">
    <property type="entry name" value="MALTOSE TRANSPORT SYSTEM PERMEASE-RELATED"/>
    <property type="match status" value="1"/>
</dbReference>
<comment type="subcellular location">
    <subcellularLocation>
        <location evidence="2 11">Cell membrane</location>
        <topology evidence="2 11">Multi-pass membrane protein</topology>
    </subcellularLocation>
</comment>
<dbReference type="InterPro" id="IPR035906">
    <property type="entry name" value="MetI-like_sf"/>
</dbReference>
<protein>
    <recommendedName>
        <fullName evidence="10">Maltose/maltodextrin transport system permease protein MalG</fullName>
    </recommendedName>
</protein>
<dbReference type="AlphaFoldDB" id="A0A090SKX5"/>